<dbReference type="EMBL" id="LKEU01000026">
    <property type="protein sequence ID" value="OFV71212.1"/>
    <property type="molecule type" value="Genomic_DNA"/>
</dbReference>
<dbReference type="Proteomes" id="UP000176244">
    <property type="component" value="Unassembled WGS sequence"/>
</dbReference>
<comment type="caution">
    <text evidence="6">The sequence shown here is derived from an EMBL/GenBank/DDBJ whole genome shotgun (WGS) entry which is preliminary data.</text>
</comment>
<dbReference type="SUPFAM" id="SSF110849">
    <property type="entry name" value="ParB/Sulfiredoxin"/>
    <property type="match status" value="1"/>
</dbReference>
<dbReference type="Pfam" id="PF17762">
    <property type="entry name" value="HTH_ParB"/>
    <property type="match status" value="1"/>
</dbReference>
<proteinExistence type="inferred from homology"/>
<dbReference type="GO" id="GO:0045881">
    <property type="term" value="P:positive regulation of sporulation resulting in formation of a cellular spore"/>
    <property type="evidence" value="ECO:0007669"/>
    <property type="project" value="TreeGrafter"/>
</dbReference>
<dbReference type="SUPFAM" id="SSF109709">
    <property type="entry name" value="KorB DNA-binding domain-like"/>
    <property type="match status" value="1"/>
</dbReference>
<comment type="similarity">
    <text evidence="2">Belongs to the ParB family.</text>
</comment>
<dbReference type="SMART" id="SM00470">
    <property type="entry name" value="ParB"/>
    <property type="match status" value="1"/>
</dbReference>
<evidence type="ECO:0000256" key="2">
    <source>
        <dbReference type="ARBA" id="ARBA00006295"/>
    </source>
</evidence>
<name>A0A1F2PK84_9FIRM</name>
<dbReference type="FunFam" id="1.10.10.2830:FF:000001">
    <property type="entry name" value="Chromosome partitioning protein ParB"/>
    <property type="match status" value="1"/>
</dbReference>
<dbReference type="InterPro" id="IPR041468">
    <property type="entry name" value="HTH_ParB/Spo0J"/>
</dbReference>
<evidence type="ECO:0000313" key="6">
    <source>
        <dbReference type="EMBL" id="OFV71212.1"/>
    </source>
</evidence>
<evidence type="ECO:0000259" key="5">
    <source>
        <dbReference type="SMART" id="SM00470"/>
    </source>
</evidence>
<dbReference type="PANTHER" id="PTHR33375">
    <property type="entry name" value="CHROMOSOME-PARTITIONING PROTEIN PARB-RELATED"/>
    <property type="match status" value="1"/>
</dbReference>
<dbReference type="PANTHER" id="PTHR33375:SF1">
    <property type="entry name" value="CHROMOSOME-PARTITIONING PROTEIN PARB-RELATED"/>
    <property type="match status" value="1"/>
</dbReference>
<gene>
    <name evidence="6" type="primary">spo0C_1</name>
    <name evidence="6" type="ORF">ACWI_13290</name>
</gene>
<dbReference type="GO" id="GO:0003677">
    <property type="term" value="F:DNA binding"/>
    <property type="evidence" value="ECO:0007669"/>
    <property type="project" value="UniProtKB-KW"/>
</dbReference>
<dbReference type="InterPro" id="IPR003115">
    <property type="entry name" value="ParB_N"/>
</dbReference>
<dbReference type="GO" id="GO:0007059">
    <property type="term" value="P:chromosome segregation"/>
    <property type="evidence" value="ECO:0007669"/>
    <property type="project" value="UniProtKB-KW"/>
</dbReference>
<feature type="domain" description="ParB-like N-terminal" evidence="5">
    <location>
        <begin position="39"/>
        <end position="128"/>
    </location>
</feature>
<keyword evidence="3" id="KW-0159">Chromosome partition</keyword>
<dbReference type="Gene3D" id="3.90.1530.30">
    <property type="match status" value="1"/>
</dbReference>
<dbReference type="OrthoDB" id="9802051at2"/>
<evidence type="ECO:0000256" key="4">
    <source>
        <dbReference type="ARBA" id="ARBA00023125"/>
    </source>
</evidence>
<dbReference type="STRING" id="52694.ACWI_13290"/>
<dbReference type="RefSeq" id="WP_070370656.1">
    <property type="nucleotide sequence ID" value="NZ_LKEU01000026.1"/>
</dbReference>
<dbReference type="NCBIfam" id="TIGR00180">
    <property type="entry name" value="parB_part"/>
    <property type="match status" value="1"/>
</dbReference>
<dbReference type="InterPro" id="IPR050336">
    <property type="entry name" value="Chromosome_partition/occlusion"/>
</dbReference>
<evidence type="ECO:0000256" key="1">
    <source>
        <dbReference type="ARBA" id="ARBA00004453"/>
    </source>
</evidence>
<dbReference type="FunFam" id="3.90.1530.30:FF:000001">
    <property type="entry name" value="Chromosome partitioning protein ParB"/>
    <property type="match status" value="1"/>
</dbReference>
<sequence>MGKSTGLGKGLRALFPDDAVVVPSQKDEVLEVDVEKLVFYVRTNNVRPNPKQPRKSFDRIKLEELGASIKEHGILQPLVVKPETKGYTIIAGERRWRAANMIGLKEVPVIVKDLPPEEVLEIAIIENVQRENLNSIEEALAYEALMENFNLTQGEIGIRIGKSRTAIANTLRLLKLPQSIQEQLAQEKITSGHARAILILEDPGKMEAFASEIIEKGMSVREAENRIKKMQSEGLVKPLQKKKDNSSGYIAEIQEALERKFETKVHLNNRGKKGKIEFVYSSLEELDRLLERLGYEKEN</sequence>
<evidence type="ECO:0000313" key="7">
    <source>
        <dbReference type="Proteomes" id="UP000176244"/>
    </source>
</evidence>
<dbReference type="Pfam" id="PF02195">
    <property type="entry name" value="ParB_N"/>
    <property type="match status" value="1"/>
</dbReference>
<dbReference type="InterPro" id="IPR004437">
    <property type="entry name" value="ParB/RepB/Spo0J"/>
</dbReference>
<comment type="subcellular location">
    <subcellularLocation>
        <location evidence="1">Cytoplasm</location>
        <location evidence="1">Nucleoid</location>
    </subcellularLocation>
</comment>
<dbReference type="AlphaFoldDB" id="A0A1F2PK84"/>
<keyword evidence="4" id="KW-0238">DNA-binding</keyword>
<dbReference type="GO" id="GO:0005694">
    <property type="term" value="C:chromosome"/>
    <property type="evidence" value="ECO:0007669"/>
    <property type="project" value="TreeGrafter"/>
</dbReference>
<dbReference type="GO" id="GO:0009295">
    <property type="term" value="C:nucleoid"/>
    <property type="evidence" value="ECO:0007669"/>
    <property type="project" value="UniProtKB-SubCell"/>
</dbReference>
<protein>
    <submittedName>
        <fullName evidence="6">Chromosome-partitioning protein Spo0J</fullName>
    </submittedName>
</protein>
<reference evidence="6 7" key="1">
    <citation type="submission" date="2015-09" db="EMBL/GenBank/DDBJ databases">
        <title>Genome sequence of Acetobacterium wieringae DSM 1911.</title>
        <authorList>
            <person name="Poehlein A."/>
            <person name="Bengelsdorf F.R."/>
            <person name="Schiel-Bengelsdorf B."/>
            <person name="Duerre P."/>
            <person name="Daniel R."/>
        </authorList>
    </citation>
    <scope>NUCLEOTIDE SEQUENCE [LARGE SCALE GENOMIC DNA]</scope>
    <source>
        <strain evidence="6 7">DSM 1911</strain>
    </source>
</reference>
<accession>A0A1F2PK84</accession>
<evidence type="ECO:0000256" key="3">
    <source>
        <dbReference type="ARBA" id="ARBA00022829"/>
    </source>
</evidence>
<dbReference type="InterPro" id="IPR036086">
    <property type="entry name" value="ParB/Sulfiredoxin_sf"/>
</dbReference>
<dbReference type="Gene3D" id="1.10.10.2830">
    <property type="match status" value="1"/>
</dbReference>
<dbReference type="InterPro" id="IPR057240">
    <property type="entry name" value="ParB_dimer_C"/>
</dbReference>
<organism evidence="6 7">
    <name type="scientific">Acetobacterium wieringae</name>
    <dbReference type="NCBI Taxonomy" id="52694"/>
    <lineage>
        <taxon>Bacteria</taxon>
        <taxon>Bacillati</taxon>
        <taxon>Bacillota</taxon>
        <taxon>Clostridia</taxon>
        <taxon>Eubacteriales</taxon>
        <taxon>Eubacteriaceae</taxon>
        <taxon>Acetobacterium</taxon>
    </lineage>
</organism>
<dbReference type="Pfam" id="PF23552">
    <property type="entry name" value="ParB_C"/>
    <property type="match status" value="1"/>
</dbReference>
<dbReference type="CDD" id="cd16393">
    <property type="entry name" value="SPO0J_N"/>
    <property type="match status" value="1"/>
</dbReference>